<dbReference type="EMBL" id="GL377565">
    <property type="protein sequence ID" value="EFJ37814.1"/>
    <property type="molecule type" value="Genomic_DNA"/>
</dbReference>
<evidence type="ECO:0000256" key="5">
    <source>
        <dbReference type="ARBA" id="ARBA00022805"/>
    </source>
</evidence>
<evidence type="ECO:0000259" key="9">
    <source>
        <dbReference type="Pfam" id="PF07244"/>
    </source>
</evidence>
<dbReference type="InterPro" id="IPR000184">
    <property type="entry name" value="Bac_surfAg_D15"/>
</dbReference>
<keyword evidence="6" id="KW-0472">Membrane</keyword>
<dbReference type="FunCoup" id="D8QQL0">
    <property type="interactions" value="4994"/>
</dbReference>
<gene>
    <name evidence="10" type="ORF">SELMODRAFT_139554</name>
</gene>
<dbReference type="Gene3D" id="2.40.160.50">
    <property type="entry name" value="membrane protein fhac: a member of the omp85/tpsb transporter family"/>
    <property type="match status" value="1"/>
</dbReference>
<comment type="subcellular location">
    <subcellularLocation>
        <location evidence="1">Mitochondrion outer membrane</location>
        <topology evidence="1">Multi-pass membrane protein</topology>
    </subcellularLocation>
    <subcellularLocation>
        <location evidence="7">Plastid</location>
        <location evidence="7">Chloroplast outer membrane</location>
    </subcellularLocation>
</comment>
<dbReference type="AlphaFoldDB" id="D8QQL0"/>
<keyword evidence="4" id="KW-0812">Transmembrane</keyword>
<dbReference type="OMA" id="KHPVARF"/>
<dbReference type="Pfam" id="PF07244">
    <property type="entry name" value="POTRA"/>
    <property type="match status" value="1"/>
</dbReference>
<dbReference type="InterPro" id="IPR010827">
    <property type="entry name" value="BamA/TamA_POTRA"/>
</dbReference>
<dbReference type="OrthoDB" id="1724197at2759"/>
<feature type="domain" description="POTRA" evidence="9">
    <location>
        <begin position="8"/>
        <end position="85"/>
    </location>
</feature>
<evidence type="ECO:0000313" key="11">
    <source>
        <dbReference type="Proteomes" id="UP000001514"/>
    </source>
</evidence>
<keyword evidence="3" id="KW-1134">Transmembrane beta strand</keyword>
<proteinExistence type="inferred from homology"/>
<dbReference type="Proteomes" id="UP000001514">
    <property type="component" value="Unassembled WGS sequence"/>
</dbReference>
<evidence type="ECO:0000313" key="10">
    <source>
        <dbReference type="EMBL" id="EFJ37814.1"/>
    </source>
</evidence>
<evidence type="ECO:0000259" key="8">
    <source>
        <dbReference type="Pfam" id="PF01103"/>
    </source>
</evidence>
<dbReference type="Pfam" id="PF01103">
    <property type="entry name" value="Omp85"/>
    <property type="match status" value="1"/>
</dbReference>
<sequence>MEKEDVNVRVHDIQIKGNKRTKDWVIESVLGKMKEATTLQDILLEAAKASVQMERMDVFERWVINFDVGPPELPGTTNVIVEVVEPERPYSCNVGMFSRPESRKWSLEGTLKWKNLLGYGETWDGTGCYGWDSTAENSVGVNFPRFRTWPAGFFTRVSLLSQDWHKYSSYKERLLGVSTGLIHDNNHELSYNLTWRNLADPSHRASKTVRGQLGHSLLSAVKYSYRLDTRDSSVRPTEGFAFSTSSQIAGLGPDARLSRFFRQELDFRFAVPLGVFNAALNLGASAGLIVPWGKDFLSKSTPLSDRFYMGGPSCLVSELRGPFSLVGFRTRGVGPRELRRLVKSGNEEEIGKRDTLGGDFAINGFADLSFDLPLKFLKEHDIHAHVFACSGNILSLADRKNMTAQKFFSGFRSSVGAGLVIPTRMFRLEINYCRVLKYQENDRVRKGFQLCFSPP</sequence>
<dbReference type="PANTHER" id="PTHR12815:SF18">
    <property type="entry name" value="SORTING AND ASSEMBLY MACHINERY COMPONENT 50 HOMOLOG"/>
    <property type="match status" value="1"/>
</dbReference>
<dbReference type="STRING" id="88036.D8QQL0"/>
<evidence type="ECO:0000256" key="2">
    <source>
        <dbReference type="ARBA" id="ARBA00010913"/>
    </source>
</evidence>
<name>D8QQL0_SELML</name>
<keyword evidence="5" id="KW-1002">Plastid outer membrane</keyword>
<protein>
    <recommendedName>
        <fullName evidence="12">Bacterial surface antigen (D15) domain-containing protein</fullName>
    </recommendedName>
</protein>
<dbReference type="eggNOG" id="KOG2602">
    <property type="taxonomic scope" value="Eukaryota"/>
</dbReference>
<dbReference type="HOGENOM" id="CLU_014798_2_0_1"/>
<dbReference type="GO" id="GO:0005741">
    <property type="term" value="C:mitochondrial outer membrane"/>
    <property type="evidence" value="ECO:0007669"/>
    <property type="project" value="UniProtKB-SubCell"/>
</dbReference>
<dbReference type="InParanoid" id="D8QQL0"/>
<evidence type="ECO:0000256" key="1">
    <source>
        <dbReference type="ARBA" id="ARBA00004374"/>
    </source>
</evidence>
<dbReference type="KEGG" id="smo:SELMODRAFT_139554"/>
<organism evidence="11">
    <name type="scientific">Selaginella moellendorffii</name>
    <name type="common">Spikemoss</name>
    <dbReference type="NCBI Taxonomy" id="88036"/>
    <lineage>
        <taxon>Eukaryota</taxon>
        <taxon>Viridiplantae</taxon>
        <taxon>Streptophyta</taxon>
        <taxon>Embryophyta</taxon>
        <taxon>Tracheophyta</taxon>
        <taxon>Lycopodiopsida</taxon>
        <taxon>Selaginellales</taxon>
        <taxon>Selaginellaceae</taxon>
        <taxon>Selaginella</taxon>
    </lineage>
</organism>
<evidence type="ECO:0000256" key="3">
    <source>
        <dbReference type="ARBA" id="ARBA00022452"/>
    </source>
</evidence>
<dbReference type="InterPro" id="IPR039910">
    <property type="entry name" value="D15-like"/>
</dbReference>
<keyword evidence="11" id="KW-1185">Reference proteome</keyword>
<evidence type="ECO:0000256" key="7">
    <source>
        <dbReference type="ARBA" id="ARBA00024013"/>
    </source>
</evidence>
<comment type="similarity">
    <text evidence="2">Belongs to the SAM50/omp85 family.</text>
</comment>
<evidence type="ECO:0000256" key="6">
    <source>
        <dbReference type="ARBA" id="ARBA00023136"/>
    </source>
</evidence>
<dbReference type="Gramene" id="EFJ37814">
    <property type="protein sequence ID" value="EFJ37814"/>
    <property type="gene ID" value="SELMODRAFT_139554"/>
</dbReference>
<keyword evidence="5" id="KW-0934">Plastid</keyword>
<evidence type="ECO:0000256" key="4">
    <source>
        <dbReference type="ARBA" id="ARBA00022692"/>
    </source>
</evidence>
<accession>D8QQL0</accession>
<dbReference type="Gene3D" id="3.10.20.310">
    <property type="entry name" value="membrane protein fhac"/>
    <property type="match status" value="1"/>
</dbReference>
<dbReference type="GO" id="GO:0009707">
    <property type="term" value="C:chloroplast outer membrane"/>
    <property type="evidence" value="ECO:0007669"/>
    <property type="project" value="UniProtKB-SubCell"/>
</dbReference>
<evidence type="ECO:0008006" key="12">
    <source>
        <dbReference type="Google" id="ProtNLM"/>
    </source>
</evidence>
<reference evidence="10 11" key="1">
    <citation type="journal article" date="2011" name="Science">
        <title>The Selaginella genome identifies genetic changes associated with the evolution of vascular plants.</title>
        <authorList>
            <person name="Banks J.A."/>
            <person name="Nishiyama T."/>
            <person name="Hasebe M."/>
            <person name="Bowman J.L."/>
            <person name="Gribskov M."/>
            <person name="dePamphilis C."/>
            <person name="Albert V.A."/>
            <person name="Aono N."/>
            <person name="Aoyama T."/>
            <person name="Ambrose B.A."/>
            <person name="Ashton N.W."/>
            <person name="Axtell M.J."/>
            <person name="Barker E."/>
            <person name="Barker M.S."/>
            <person name="Bennetzen J.L."/>
            <person name="Bonawitz N.D."/>
            <person name="Chapple C."/>
            <person name="Cheng C."/>
            <person name="Correa L.G."/>
            <person name="Dacre M."/>
            <person name="DeBarry J."/>
            <person name="Dreyer I."/>
            <person name="Elias M."/>
            <person name="Engstrom E.M."/>
            <person name="Estelle M."/>
            <person name="Feng L."/>
            <person name="Finet C."/>
            <person name="Floyd S.K."/>
            <person name="Frommer W.B."/>
            <person name="Fujita T."/>
            <person name="Gramzow L."/>
            <person name="Gutensohn M."/>
            <person name="Harholt J."/>
            <person name="Hattori M."/>
            <person name="Heyl A."/>
            <person name="Hirai T."/>
            <person name="Hiwatashi Y."/>
            <person name="Ishikawa M."/>
            <person name="Iwata M."/>
            <person name="Karol K.G."/>
            <person name="Koehler B."/>
            <person name="Kolukisaoglu U."/>
            <person name="Kubo M."/>
            <person name="Kurata T."/>
            <person name="Lalonde S."/>
            <person name="Li K."/>
            <person name="Li Y."/>
            <person name="Litt A."/>
            <person name="Lyons E."/>
            <person name="Manning G."/>
            <person name="Maruyama T."/>
            <person name="Michael T.P."/>
            <person name="Mikami K."/>
            <person name="Miyazaki S."/>
            <person name="Morinaga S."/>
            <person name="Murata T."/>
            <person name="Mueller-Roeber B."/>
            <person name="Nelson D.R."/>
            <person name="Obara M."/>
            <person name="Oguri Y."/>
            <person name="Olmstead R.G."/>
            <person name="Onodera N."/>
            <person name="Petersen B.L."/>
            <person name="Pils B."/>
            <person name="Prigge M."/>
            <person name="Rensing S.A."/>
            <person name="Riano-Pachon D.M."/>
            <person name="Roberts A.W."/>
            <person name="Sato Y."/>
            <person name="Scheller H.V."/>
            <person name="Schulz B."/>
            <person name="Schulz C."/>
            <person name="Shakirov E.V."/>
            <person name="Shibagaki N."/>
            <person name="Shinohara N."/>
            <person name="Shippen D.E."/>
            <person name="Soerensen I."/>
            <person name="Sotooka R."/>
            <person name="Sugimoto N."/>
            <person name="Sugita M."/>
            <person name="Sumikawa N."/>
            <person name="Tanurdzic M."/>
            <person name="Theissen G."/>
            <person name="Ulvskov P."/>
            <person name="Wakazuki S."/>
            <person name="Weng J.K."/>
            <person name="Willats W.W."/>
            <person name="Wipf D."/>
            <person name="Wolf P.G."/>
            <person name="Yang L."/>
            <person name="Zimmer A.D."/>
            <person name="Zhu Q."/>
            <person name="Mitros T."/>
            <person name="Hellsten U."/>
            <person name="Loque D."/>
            <person name="Otillar R."/>
            <person name="Salamov A."/>
            <person name="Schmutz J."/>
            <person name="Shapiro H."/>
            <person name="Lindquist E."/>
            <person name="Lucas S."/>
            <person name="Rokhsar D."/>
            <person name="Grigoriev I.V."/>
        </authorList>
    </citation>
    <scope>NUCLEOTIDE SEQUENCE [LARGE SCALE GENOMIC DNA]</scope>
</reference>
<feature type="domain" description="Bacterial surface antigen (D15)" evidence="8">
    <location>
        <begin position="115"/>
        <end position="450"/>
    </location>
</feature>
<dbReference type="PANTHER" id="PTHR12815">
    <property type="entry name" value="SORTING AND ASSEMBLY MACHINERY SAMM50 PROTEIN FAMILY MEMBER"/>
    <property type="match status" value="1"/>
</dbReference>